<dbReference type="InterPro" id="IPR000415">
    <property type="entry name" value="Nitroreductase-like"/>
</dbReference>
<proteinExistence type="predicted"/>
<reference evidence="2" key="1">
    <citation type="submission" date="2021-02" db="EMBL/GenBank/DDBJ databases">
        <authorList>
            <person name="Dougan E. K."/>
            <person name="Rhodes N."/>
            <person name="Thang M."/>
            <person name="Chan C."/>
        </authorList>
    </citation>
    <scope>NUCLEOTIDE SEQUENCE</scope>
</reference>
<feature type="compositionally biased region" description="Low complexity" evidence="1">
    <location>
        <begin position="123"/>
        <end position="158"/>
    </location>
</feature>
<dbReference type="Proteomes" id="UP000654075">
    <property type="component" value="Unassembled WGS sequence"/>
</dbReference>
<evidence type="ECO:0000256" key="1">
    <source>
        <dbReference type="SAM" id="MobiDB-lite"/>
    </source>
</evidence>
<name>A0A813FUE8_POLGL</name>
<gene>
    <name evidence="2" type="ORF">PGLA1383_LOCUS33830</name>
</gene>
<dbReference type="EMBL" id="CAJNNV010025797">
    <property type="protein sequence ID" value="CAE8616126.1"/>
    <property type="molecule type" value="Genomic_DNA"/>
</dbReference>
<dbReference type="Gene3D" id="3.40.109.10">
    <property type="entry name" value="NADH Oxidase"/>
    <property type="match status" value="1"/>
</dbReference>
<organism evidence="2 3">
    <name type="scientific">Polarella glacialis</name>
    <name type="common">Dinoflagellate</name>
    <dbReference type="NCBI Taxonomy" id="89957"/>
    <lineage>
        <taxon>Eukaryota</taxon>
        <taxon>Sar</taxon>
        <taxon>Alveolata</taxon>
        <taxon>Dinophyceae</taxon>
        <taxon>Suessiales</taxon>
        <taxon>Suessiaceae</taxon>
        <taxon>Polarella</taxon>
    </lineage>
</organism>
<evidence type="ECO:0000313" key="3">
    <source>
        <dbReference type="Proteomes" id="UP000654075"/>
    </source>
</evidence>
<accession>A0A813FUE8</accession>
<dbReference type="AlphaFoldDB" id="A0A813FUE8"/>
<feature type="region of interest" description="Disordered" evidence="1">
    <location>
        <begin position="120"/>
        <end position="158"/>
    </location>
</feature>
<keyword evidence="3" id="KW-1185">Reference proteome</keyword>
<comment type="caution">
    <text evidence="2">The sequence shown here is derived from an EMBL/GenBank/DDBJ whole genome shotgun (WGS) entry which is preliminary data.</text>
</comment>
<protein>
    <submittedName>
        <fullName evidence="2">Uncharacterized protein</fullName>
    </submittedName>
</protein>
<feature type="non-terminal residue" evidence="2">
    <location>
        <position position="158"/>
    </location>
</feature>
<dbReference type="GO" id="GO:0016491">
    <property type="term" value="F:oxidoreductase activity"/>
    <property type="evidence" value="ECO:0007669"/>
    <property type="project" value="InterPro"/>
</dbReference>
<evidence type="ECO:0000313" key="2">
    <source>
        <dbReference type="EMBL" id="CAE8616126.1"/>
    </source>
</evidence>
<sequence length="158" mass="16292">DLGHYLGALGLACSAAGASISLLEGCSDSDLADLLGLRPGSSADDEQPLALLAVAPPGAQEPIDSQSFHLPAGSLKAKVPFRTTKVWQPGRAPGSLMPTSADTGPVTSCGRCLREALCGARAPSSPTTTTSTSTSTTSNTTIQQQYNKQQQQQQQHSQ</sequence>